<dbReference type="Pfam" id="PF01826">
    <property type="entry name" value="TIL"/>
    <property type="match status" value="1"/>
</dbReference>
<dbReference type="EMBL" id="WBMX01020246">
    <property type="protein sequence ID" value="NXC22744.1"/>
    <property type="molecule type" value="Genomic_DNA"/>
</dbReference>
<dbReference type="FunFam" id="2.10.25.10:FF:000055">
    <property type="entry name" value="alpha-tectorin isoform X1"/>
    <property type="match status" value="1"/>
</dbReference>
<evidence type="ECO:0000256" key="1">
    <source>
        <dbReference type="ARBA" id="ARBA00004613"/>
    </source>
</evidence>
<evidence type="ECO:0000313" key="7">
    <source>
        <dbReference type="Proteomes" id="UP000621168"/>
    </source>
</evidence>
<keyword evidence="2" id="KW-0964">Secreted</keyword>
<keyword evidence="7" id="KW-1185">Reference proteome</keyword>
<keyword evidence="3" id="KW-0732">Signal</keyword>
<dbReference type="InterPro" id="IPR001846">
    <property type="entry name" value="VWF_type-D"/>
</dbReference>
<reference evidence="6" key="1">
    <citation type="submission" date="2019-09" db="EMBL/GenBank/DDBJ databases">
        <title>Bird 10,000 Genomes (B10K) Project - Family phase.</title>
        <authorList>
            <person name="Zhang G."/>
        </authorList>
    </citation>
    <scope>NUCLEOTIDE SEQUENCE</scope>
    <source>
        <strain evidence="6">B10K-CU-031-40</strain>
    </source>
</reference>
<accession>A0A851M5X8</accession>
<evidence type="ECO:0000256" key="3">
    <source>
        <dbReference type="ARBA" id="ARBA00022729"/>
    </source>
</evidence>
<feature type="non-terminal residue" evidence="6">
    <location>
        <position position="1"/>
    </location>
</feature>
<dbReference type="InterPro" id="IPR025615">
    <property type="entry name" value="TILa_dom"/>
</dbReference>
<name>A0A851M5X8_CORCR</name>
<keyword evidence="4" id="KW-1015">Disulfide bond</keyword>
<dbReference type="InterPro" id="IPR036084">
    <property type="entry name" value="Ser_inhib-like_sf"/>
</dbReference>
<dbReference type="Proteomes" id="UP000621168">
    <property type="component" value="Unassembled WGS sequence"/>
</dbReference>
<dbReference type="GO" id="GO:0005576">
    <property type="term" value="C:extracellular region"/>
    <property type="evidence" value="ECO:0007669"/>
    <property type="project" value="UniProtKB-SubCell"/>
</dbReference>
<dbReference type="GO" id="GO:0030513">
    <property type="term" value="P:positive regulation of BMP signaling pathway"/>
    <property type="evidence" value="ECO:0007669"/>
    <property type="project" value="TreeGrafter"/>
</dbReference>
<dbReference type="AlphaFoldDB" id="A0A851M5X8"/>
<evidence type="ECO:0000256" key="4">
    <source>
        <dbReference type="ARBA" id="ARBA00023157"/>
    </source>
</evidence>
<evidence type="ECO:0000256" key="2">
    <source>
        <dbReference type="ARBA" id="ARBA00022525"/>
    </source>
</evidence>
<dbReference type="InterPro" id="IPR052424">
    <property type="entry name" value="Kielin_Chordin-BMP_Reg"/>
</dbReference>
<evidence type="ECO:0000313" key="6">
    <source>
        <dbReference type="EMBL" id="NXC22744.1"/>
    </source>
</evidence>
<organism evidence="6 7">
    <name type="scientific">Corythaeola cristata</name>
    <name type="common">Great blue turaco</name>
    <dbReference type="NCBI Taxonomy" id="103954"/>
    <lineage>
        <taxon>Eukaryota</taxon>
        <taxon>Metazoa</taxon>
        <taxon>Chordata</taxon>
        <taxon>Craniata</taxon>
        <taxon>Vertebrata</taxon>
        <taxon>Euteleostomi</taxon>
        <taxon>Archelosauria</taxon>
        <taxon>Archosauria</taxon>
        <taxon>Dinosauria</taxon>
        <taxon>Saurischia</taxon>
        <taxon>Theropoda</taxon>
        <taxon>Coelurosauria</taxon>
        <taxon>Aves</taxon>
        <taxon>Neognathae</taxon>
        <taxon>Neoaves</taxon>
        <taxon>Otidimorphae</taxon>
        <taxon>Musophagiformes</taxon>
        <taxon>Musophagidae</taxon>
        <taxon>Corythaeola</taxon>
    </lineage>
</organism>
<dbReference type="PROSITE" id="PS51233">
    <property type="entry name" value="VWFD"/>
    <property type="match status" value="1"/>
</dbReference>
<dbReference type="Pfam" id="PF00094">
    <property type="entry name" value="VWD"/>
    <property type="match status" value="1"/>
</dbReference>
<proteinExistence type="predicted"/>
<protein>
    <submittedName>
        <fullName evidence="6">FCGBP protein</fullName>
    </submittedName>
</protein>
<dbReference type="Pfam" id="PF12714">
    <property type="entry name" value="TILa"/>
    <property type="match status" value="1"/>
</dbReference>
<dbReference type="PANTHER" id="PTHR46698">
    <property type="entry name" value="CROSSVEINLESS 2"/>
    <property type="match status" value="1"/>
</dbReference>
<dbReference type="PANTHER" id="PTHR46698:SF7">
    <property type="entry name" value="VWFD DOMAIN-CONTAINING PROTEIN"/>
    <property type="match status" value="1"/>
</dbReference>
<dbReference type="SUPFAM" id="SSF57567">
    <property type="entry name" value="Serine protease inhibitors"/>
    <property type="match status" value="1"/>
</dbReference>
<comment type="subcellular location">
    <subcellularLocation>
        <location evidence="1">Secreted</location>
    </subcellularLocation>
</comment>
<sequence length="262" mass="26812">GPVCPPRQHYELQGPPCPPTCANPAGGTDADCSGGAGTEGCFCDAGFLRSGSDCVPLARCGCHHAGRYYRAGEEFVPCPRCSQRCVCHGGTGAVECQPAACGAGEVCSVRDGTRGCYAEGCGRCQALGAGSYGTFDGHRVVVAGAGTYQMAAVDAAGPDDPVVPFAVEVEKEEGADGPVIRRLAVTAHGVAIGMARGARWEVTVDGERHLLPLALAGGAVTVTQEGAHRVLRVPGGGPALLYDGDAYALLTLPVSYRRRPRG</sequence>
<dbReference type="OrthoDB" id="6236007at2759"/>
<dbReference type="CDD" id="cd19941">
    <property type="entry name" value="TIL"/>
    <property type="match status" value="1"/>
</dbReference>
<comment type="caution">
    <text evidence="6">The sequence shown here is derived from an EMBL/GenBank/DDBJ whole genome shotgun (WGS) entry which is preliminary data.</text>
</comment>
<dbReference type="Gene3D" id="2.10.25.10">
    <property type="entry name" value="Laminin"/>
    <property type="match status" value="1"/>
</dbReference>
<feature type="non-terminal residue" evidence="6">
    <location>
        <position position="262"/>
    </location>
</feature>
<evidence type="ECO:0000259" key="5">
    <source>
        <dbReference type="PROSITE" id="PS51233"/>
    </source>
</evidence>
<dbReference type="InterPro" id="IPR002919">
    <property type="entry name" value="TIL_dom"/>
</dbReference>
<gene>
    <name evidence="6" type="primary">Fcgbp_0</name>
    <name evidence="6" type="ORF">CORCRI_R12842</name>
</gene>
<feature type="domain" description="VWFD" evidence="5">
    <location>
        <begin position="122"/>
        <end position="262"/>
    </location>
</feature>